<dbReference type="Proteomes" id="UP001472677">
    <property type="component" value="Unassembled WGS sequence"/>
</dbReference>
<gene>
    <name evidence="2" type="ORF">V6N12_047599</name>
</gene>
<keyword evidence="1" id="KW-0732">Signal</keyword>
<proteinExistence type="predicted"/>
<evidence type="ECO:0000313" key="2">
    <source>
        <dbReference type="EMBL" id="KAK8481014.1"/>
    </source>
</evidence>
<sequence length="69" mass="7269">MSLVALVSCGRISTAAVVASLLDFGGRCRQIWGFLETLSVKGVTLVWGYRTRPGVGLLAESPSLSMLGL</sequence>
<evidence type="ECO:0000313" key="3">
    <source>
        <dbReference type="Proteomes" id="UP001472677"/>
    </source>
</evidence>
<feature type="signal peptide" evidence="1">
    <location>
        <begin position="1"/>
        <end position="15"/>
    </location>
</feature>
<dbReference type="EMBL" id="JBBPBM010001952">
    <property type="protein sequence ID" value="KAK8481014.1"/>
    <property type="molecule type" value="Genomic_DNA"/>
</dbReference>
<protein>
    <recommendedName>
        <fullName evidence="4">Secreted protein</fullName>
    </recommendedName>
</protein>
<reference evidence="2 3" key="1">
    <citation type="journal article" date="2024" name="G3 (Bethesda)">
        <title>Genome assembly of Hibiscus sabdariffa L. provides insights into metabolisms of medicinal natural products.</title>
        <authorList>
            <person name="Kim T."/>
        </authorList>
    </citation>
    <scope>NUCLEOTIDE SEQUENCE [LARGE SCALE GENOMIC DNA]</scope>
    <source>
        <strain evidence="2">TK-2024</strain>
        <tissue evidence="2">Old leaves</tissue>
    </source>
</reference>
<evidence type="ECO:0000256" key="1">
    <source>
        <dbReference type="SAM" id="SignalP"/>
    </source>
</evidence>
<organism evidence="2 3">
    <name type="scientific">Hibiscus sabdariffa</name>
    <name type="common">roselle</name>
    <dbReference type="NCBI Taxonomy" id="183260"/>
    <lineage>
        <taxon>Eukaryota</taxon>
        <taxon>Viridiplantae</taxon>
        <taxon>Streptophyta</taxon>
        <taxon>Embryophyta</taxon>
        <taxon>Tracheophyta</taxon>
        <taxon>Spermatophyta</taxon>
        <taxon>Magnoliopsida</taxon>
        <taxon>eudicotyledons</taxon>
        <taxon>Gunneridae</taxon>
        <taxon>Pentapetalae</taxon>
        <taxon>rosids</taxon>
        <taxon>malvids</taxon>
        <taxon>Malvales</taxon>
        <taxon>Malvaceae</taxon>
        <taxon>Malvoideae</taxon>
        <taxon>Hibiscus</taxon>
    </lineage>
</organism>
<keyword evidence="3" id="KW-1185">Reference proteome</keyword>
<feature type="chain" id="PRO_5046144869" description="Secreted protein" evidence="1">
    <location>
        <begin position="16"/>
        <end position="69"/>
    </location>
</feature>
<comment type="caution">
    <text evidence="2">The sequence shown here is derived from an EMBL/GenBank/DDBJ whole genome shotgun (WGS) entry which is preliminary data.</text>
</comment>
<evidence type="ECO:0008006" key="4">
    <source>
        <dbReference type="Google" id="ProtNLM"/>
    </source>
</evidence>
<accession>A0ABR1ZKL8</accession>
<name>A0ABR1ZKL8_9ROSI</name>